<comment type="similarity">
    <text evidence="1">Belongs to the aldolase class II family.</text>
</comment>
<reference evidence="3" key="1">
    <citation type="submission" date="2022-01" db="EMBL/GenBank/DDBJ databases">
        <title>Genome sequence and assembly of Parabukholderia sp. RG36.</title>
        <authorList>
            <person name="Chhetri G."/>
        </authorList>
    </citation>
    <scope>NUCLEOTIDE SEQUENCE</scope>
    <source>
        <strain evidence="3">RG36</strain>
    </source>
</reference>
<evidence type="ECO:0000256" key="1">
    <source>
        <dbReference type="ARBA" id="ARBA00037961"/>
    </source>
</evidence>
<dbReference type="Gene3D" id="3.40.225.10">
    <property type="entry name" value="Class II aldolase/adducin N-terminal domain"/>
    <property type="match status" value="1"/>
</dbReference>
<dbReference type="InterPro" id="IPR051017">
    <property type="entry name" value="Aldolase-II_Adducin_sf"/>
</dbReference>
<evidence type="ECO:0000313" key="4">
    <source>
        <dbReference type="Proteomes" id="UP001139308"/>
    </source>
</evidence>
<organism evidence="3 4">
    <name type="scientific">Paraburkholderia tagetis</name>
    <dbReference type="NCBI Taxonomy" id="2913261"/>
    <lineage>
        <taxon>Bacteria</taxon>
        <taxon>Pseudomonadati</taxon>
        <taxon>Pseudomonadota</taxon>
        <taxon>Betaproteobacteria</taxon>
        <taxon>Burkholderiales</taxon>
        <taxon>Burkholderiaceae</taxon>
        <taxon>Paraburkholderia</taxon>
    </lineage>
</organism>
<dbReference type="GO" id="GO:0005856">
    <property type="term" value="C:cytoskeleton"/>
    <property type="evidence" value="ECO:0007669"/>
    <property type="project" value="TreeGrafter"/>
</dbReference>
<sequence>MTLEEAQQKLIDAGRILETNGQGDFTRGHVSVRLPGDASKFIMKPHSYGFDEITPENIVVCNLDGEKIGGAGRRHSEVFIHSEIYKARPDVMSVIHTHPIHAVALSATGKPLKMVSQPACTFADGVPYYTDTMNLIRTEDMGRGVAMALGNSKAVLMRNHGVAVAGRTIEEAVILALALDEACHIQLLMEAAGGEGAVFPDEDVRRLHDQVTRPEQFTINFDYLRRKVNRAVG</sequence>
<comment type="caution">
    <text evidence="3">The sequence shown here is derived from an EMBL/GenBank/DDBJ whole genome shotgun (WGS) entry which is preliminary data.</text>
</comment>
<feature type="domain" description="Class II aldolase/adducin N-terminal" evidence="2">
    <location>
        <begin position="8"/>
        <end position="187"/>
    </location>
</feature>
<evidence type="ECO:0000259" key="2">
    <source>
        <dbReference type="SMART" id="SM01007"/>
    </source>
</evidence>
<protein>
    <submittedName>
        <fullName evidence="3">Class II aldolase/adducin family protein</fullName>
    </submittedName>
</protein>
<keyword evidence="4" id="KW-1185">Reference proteome</keyword>
<dbReference type="PANTHER" id="PTHR10672:SF3">
    <property type="entry name" value="PROTEIN HU-LI TAI SHAO"/>
    <property type="match status" value="1"/>
</dbReference>
<accession>A0A9X1RLC9</accession>
<dbReference type="SUPFAM" id="SSF53639">
    <property type="entry name" value="AraD/HMP-PK domain-like"/>
    <property type="match status" value="1"/>
</dbReference>
<dbReference type="GO" id="GO:0051015">
    <property type="term" value="F:actin filament binding"/>
    <property type="evidence" value="ECO:0007669"/>
    <property type="project" value="TreeGrafter"/>
</dbReference>
<proteinExistence type="inferred from homology"/>
<evidence type="ECO:0000313" key="3">
    <source>
        <dbReference type="EMBL" id="MCG5071967.1"/>
    </source>
</evidence>
<gene>
    <name evidence="3" type="ORF">L5014_01105</name>
</gene>
<dbReference type="SMART" id="SM01007">
    <property type="entry name" value="Aldolase_II"/>
    <property type="match status" value="1"/>
</dbReference>
<dbReference type="AlphaFoldDB" id="A0A9X1RLC9"/>
<dbReference type="Proteomes" id="UP001139308">
    <property type="component" value="Unassembled WGS sequence"/>
</dbReference>
<name>A0A9X1RLC9_9BURK</name>
<dbReference type="PANTHER" id="PTHR10672">
    <property type="entry name" value="ADDUCIN"/>
    <property type="match status" value="1"/>
</dbReference>
<dbReference type="InterPro" id="IPR001303">
    <property type="entry name" value="Aldolase_II/adducin_N"/>
</dbReference>
<dbReference type="RefSeq" id="WP_238461742.1">
    <property type="nucleotide sequence ID" value="NZ_JAKLJA010000001.1"/>
</dbReference>
<dbReference type="Pfam" id="PF00596">
    <property type="entry name" value="Aldolase_II"/>
    <property type="match status" value="1"/>
</dbReference>
<dbReference type="InterPro" id="IPR036409">
    <property type="entry name" value="Aldolase_II/adducin_N_sf"/>
</dbReference>
<dbReference type="EMBL" id="JAKLJA010000001">
    <property type="protein sequence ID" value="MCG5071967.1"/>
    <property type="molecule type" value="Genomic_DNA"/>
</dbReference>